<dbReference type="Pfam" id="PF10544">
    <property type="entry name" value="T5orf172"/>
    <property type="match status" value="1"/>
</dbReference>
<proteinExistence type="predicted"/>
<sequence>MTSSYYESDQVSPAMVASHFTSQNRGKNKVILAMAEEIVTLNQELERVRGHNQHLQVFMDSHGGAEVWEKDQAVAKVQGHVDTLEKYKKTLLDQTPKLENEHVTLMLGLEDFAHPASSYTELSTELRQIRNELKTMASSGEAVTAFESEPLPTAAGKAKQLKKNIARLALRCFNAEAENIIKAVTAKNVQASADKIGKAADAISRLTKPLDISIGFEYQYLKGRELELAGQVEQAREIEREEQRAMREAMREQAQAEAELEAKKRALLKERKHFENVLARIQSTGDAERVAEIQAELDQIDAGIADVDYRKANTRAGYVYVISNVGSFGERMVKIGMTRRLDPMDRVRELGDASVPFGFDVHALFFTEDALDVERQLHEAFAQQRVNRVNLRREFFYATPAEVHEALDGIAGDVLEFNEEAEAKQYYTSLQIAKEDA</sequence>
<feature type="coiled-coil region" evidence="1">
    <location>
        <begin position="228"/>
        <end position="277"/>
    </location>
</feature>
<feature type="domain" description="Bacteriophage T5 Orf172 DNA-binding" evidence="2">
    <location>
        <begin position="327"/>
        <end position="410"/>
    </location>
</feature>
<evidence type="ECO:0000313" key="3">
    <source>
        <dbReference type="EMBL" id="GAA4794309.1"/>
    </source>
</evidence>
<evidence type="ECO:0000313" key="4">
    <source>
        <dbReference type="Proteomes" id="UP001500187"/>
    </source>
</evidence>
<protein>
    <submittedName>
        <fullName evidence="3">DUF4041 domain-containing protein</fullName>
    </submittedName>
</protein>
<dbReference type="SMART" id="SM00974">
    <property type="entry name" value="T5orf172"/>
    <property type="match status" value="1"/>
</dbReference>
<dbReference type="Pfam" id="PF13250">
    <property type="entry name" value="SNIPE"/>
    <property type="match status" value="1"/>
</dbReference>
<organism evidence="3 4">
    <name type="scientific">Rothia endophytica</name>
    <dbReference type="NCBI Taxonomy" id="1324766"/>
    <lineage>
        <taxon>Bacteria</taxon>
        <taxon>Bacillati</taxon>
        <taxon>Actinomycetota</taxon>
        <taxon>Actinomycetes</taxon>
        <taxon>Micrococcales</taxon>
        <taxon>Micrococcaceae</taxon>
        <taxon>Rothia</taxon>
    </lineage>
</organism>
<dbReference type="InterPro" id="IPR025280">
    <property type="entry name" value="SNIPE"/>
</dbReference>
<evidence type="ECO:0000256" key="1">
    <source>
        <dbReference type="SAM" id="Coils"/>
    </source>
</evidence>
<gene>
    <name evidence="3" type="ORF">GCM10023352_11440</name>
</gene>
<evidence type="ECO:0000259" key="2">
    <source>
        <dbReference type="SMART" id="SM00974"/>
    </source>
</evidence>
<dbReference type="Proteomes" id="UP001500187">
    <property type="component" value="Unassembled WGS sequence"/>
</dbReference>
<name>A0ABP9BE18_9MICC</name>
<keyword evidence="4" id="KW-1185">Reference proteome</keyword>
<keyword evidence="1" id="KW-0175">Coiled coil</keyword>
<dbReference type="EMBL" id="BAABKP010000001">
    <property type="protein sequence ID" value="GAA4794309.1"/>
    <property type="molecule type" value="Genomic_DNA"/>
</dbReference>
<accession>A0ABP9BE18</accession>
<dbReference type="InterPro" id="IPR018306">
    <property type="entry name" value="Phage_T5_Orf172_DNA-bd"/>
</dbReference>
<comment type="caution">
    <text evidence="3">The sequence shown here is derived from an EMBL/GenBank/DDBJ whole genome shotgun (WGS) entry which is preliminary data.</text>
</comment>
<reference evidence="4" key="1">
    <citation type="journal article" date="2019" name="Int. J. Syst. Evol. Microbiol.">
        <title>The Global Catalogue of Microorganisms (GCM) 10K type strain sequencing project: providing services to taxonomists for standard genome sequencing and annotation.</title>
        <authorList>
            <consortium name="The Broad Institute Genomics Platform"/>
            <consortium name="The Broad Institute Genome Sequencing Center for Infectious Disease"/>
            <person name="Wu L."/>
            <person name="Ma J."/>
        </authorList>
    </citation>
    <scope>NUCLEOTIDE SEQUENCE [LARGE SCALE GENOMIC DNA]</scope>
    <source>
        <strain evidence="4">JCM 18541</strain>
    </source>
</reference>
<dbReference type="RefSeq" id="WP_345445484.1">
    <property type="nucleotide sequence ID" value="NZ_BAABKP010000001.1"/>
</dbReference>